<dbReference type="Gene3D" id="1.20.1250.20">
    <property type="entry name" value="MFS general substrate transporter like domains"/>
    <property type="match status" value="2"/>
</dbReference>
<comment type="caution">
    <text evidence="3">The sequence shown here is derived from an EMBL/GenBank/DDBJ whole genome shotgun (WGS) entry which is preliminary data.</text>
</comment>
<organism evidence="3 4">
    <name type="scientific">Littorina saxatilis</name>
    <dbReference type="NCBI Taxonomy" id="31220"/>
    <lineage>
        <taxon>Eukaryota</taxon>
        <taxon>Metazoa</taxon>
        <taxon>Spiralia</taxon>
        <taxon>Lophotrochozoa</taxon>
        <taxon>Mollusca</taxon>
        <taxon>Gastropoda</taxon>
        <taxon>Caenogastropoda</taxon>
        <taxon>Littorinimorpha</taxon>
        <taxon>Littorinoidea</taxon>
        <taxon>Littorinidae</taxon>
        <taxon>Littorina</taxon>
    </lineage>
</organism>
<dbReference type="PANTHER" id="PTHR11360">
    <property type="entry name" value="MONOCARBOXYLATE TRANSPORTER"/>
    <property type="match status" value="1"/>
</dbReference>
<feature type="transmembrane region" description="Helical" evidence="2">
    <location>
        <begin position="103"/>
        <end position="124"/>
    </location>
</feature>
<evidence type="ECO:0000256" key="2">
    <source>
        <dbReference type="SAM" id="Phobius"/>
    </source>
</evidence>
<feature type="transmembrane region" description="Helical" evidence="2">
    <location>
        <begin position="7"/>
        <end position="27"/>
    </location>
</feature>
<dbReference type="InterPro" id="IPR011701">
    <property type="entry name" value="MFS"/>
</dbReference>
<evidence type="ECO:0000313" key="3">
    <source>
        <dbReference type="EMBL" id="KAK7090587.1"/>
    </source>
</evidence>
<gene>
    <name evidence="3" type="ORF">V1264_010361</name>
</gene>
<dbReference type="AlphaFoldDB" id="A0AAN9G0T5"/>
<dbReference type="Pfam" id="PF07690">
    <property type="entry name" value="MFS_1"/>
    <property type="match status" value="2"/>
</dbReference>
<accession>A0AAN9G0T5</accession>
<dbReference type="SUPFAM" id="SSF103473">
    <property type="entry name" value="MFS general substrate transporter"/>
    <property type="match status" value="1"/>
</dbReference>
<feature type="transmembrane region" description="Helical" evidence="2">
    <location>
        <begin position="47"/>
        <end position="70"/>
    </location>
</feature>
<dbReference type="PANTHER" id="PTHR11360:SF284">
    <property type="entry name" value="EG:103B4.3 PROTEIN-RELATED"/>
    <property type="match status" value="1"/>
</dbReference>
<dbReference type="EMBL" id="JBAMIC010000024">
    <property type="protein sequence ID" value="KAK7090587.1"/>
    <property type="molecule type" value="Genomic_DNA"/>
</dbReference>
<dbReference type="InterPro" id="IPR036259">
    <property type="entry name" value="MFS_trans_sf"/>
</dbReference>
<reference evidence="3 4" key="1">
    <citation type="submission" date="2024-02" db="EMBL/GenBank/DDBJ databases">
        <title>Chromosome-scale genome assembly of the rough periwinkle Littorina saxatilis.</title>
        <authorList>
            <person name="De Jode A."/>
            <person name="Faria R."/>
            <person name="Formenti G."/>
            <person name="Sims Y."/>
            <person name="Smith T.P."/>
            <person name="Tracey A."/>
            <person name="Wood J.M.D."/>
            <person name="Zagrodzka Z.B."/>
            <person name="Johannesson K."/>
            <person name="Butlin R.K."/>
            <person name="Leder E.H."/>
        </authorList>
    </citation>
    <scope>NUCLEOTIDE SEQUENCE [LARGE SCALE GENOMIC DNA]</scope>
    <source>
        <strain evidence="3">Snail1</strain>
        <tissue evidence="3">Muscle</tissue>
    </source>
</reference>
<feature type="transmembrane region" description="Helical" evidence="2">
    <location>
        <begin position="566"/>
        <end position="586"/>
    </location>
</feature>
<feature type="transmembrane region" description="Helical" evidence="2">
    <location>
        <begin position="77"/>
        <end position="97"/>
    </location>
</feature>
<feature type="transmembrane region" description="Helical" evidence="2">
    <location>
        <begin position="533"/>
        <end position="559"/>
    </location>
</feature>
<evidence type="ECO:0000256" key="1">
    <source>
        <dbReference type="SAM" id="MobiDB-lite"/>
    </source>
</evidence>
<keyword evidence="2" id="KW-0472">Membrane</keyword>
<sequence>MDSAWSWVVDAGIMCTLILYMGVQRSYGLFFVEIQDKYDVSASVMSLIGGTVSATYSLGAMVVMTFALNVMSERQCIMIGIFMMTSAFSLSCLVTSFPVFVVTLGAVTGTSMSFIYGPSFVLLGKYFDRHLTLAQAIANTGVSAGGLLMPIVVRAILDEFSFPAGLLVIGGILCHMFILASLCRPVPQRAPRTIVVQENSETNENAENHRKQGQSVFDPNHEGQEDGDKVGQNELEKCLPLSKYTVKAIGDCNPSLPCCNNEENETTEIRRNGNNGMTKENGCESETIENIQPTLKTLLPERFPLQIRNRTYSESGKDQAAFDVQKVNLHHSLQQFTTSQELARTSNRDSRKQTVLDKLSSSSLAALTTTPETLCASMTALHKHFPGVSADTVKALQDTSFSAEESHSSGFSSHAGRRDSSGCGAGLRSKFCSAEVCRNIPMWGVVLYQAFGLLTGVIAPAYLPPVAKEKGLSDNEATFLLTLIGGLDIVSRLTPGVIAHYKILKPHQMVILSLTLQGLLCQFLAFFNSFEAMVGFCVGFGCLSGVFFSMTHATIIEFVGLEGFRLTFGFVQLFNGIFAAAGYPIVGALKDMTGSYVTSFHLLGATEFVAAGILVTLPSLCRLQKRLEAKRDKRRKEMAELEDIVPLKNSK</sequence>
<feature type="transmembrane region" description="Helical" evidence="2">
    <location>
        <begin position="162"/>
        <end position="182"/>
    </location>
</feature>
<feature type="region of interest" description="Disordered" evidence="1">
    <location>
        <begin position="198"/>
        <end position="229"/>
    </location>
</feature>
<keyword evidence="4" id="KW-1185">Reference proteome</keyword>
<protein>
    <submittedName>
        <fullName evidence="3">Uncharacterized protein</fullName>
    </submittedName>
</protein>
<feature type="compositionally biased region" description="Basic and acidic residues" evidence="1">
    <location>
        <begin position="219"/>
        <end position="229"/>
    </location>
</feature>
<keyword evidence="2" id="KW-1133">Transmembrane helix</keyword>
<feature type="transmembrane region" description="Helical" evidence="2">
    <location>
        <begin position="510"/>
        <end position="527"/>
    </location>
</feature>
<dbReference type="GO" id="GO:0008028">
    <property type="term" value="F:monocarboxylic acid transmembrane transporter activity"/>
    <property type="evidence" value="ECO:0007669"/>
    <property type="project" value="TreeGrafter"/>
</dbReference>
<dbReference type="Proteomes" id="UP001374579">
    <property type="component" value="Unassembled WGS sequence"/>
</dbReference>
<dbReference type="InterPro" id="IPR050327">
    <property type="entry name" value="Proton-linked_MCT"/>
</dbReference>
<feature type="transmembrane region" description="Helical" evidence="2">
    <location>
        <begin position="598"/>
        <end position="621"/>
    </location>
</feature>
<proteinExistence type="predicted"/>
<feature type="transmembrane region" description="Helical" evidence="2">
    <location>
        <begin position="136"/>
        <end position="156"/>
    </location>
</feature>
<feature type="transmembrane region" description="Helical" evidence="2">
    <location>
        <begin position="440"/>
        <end position="459"/>
    </location>
</feature>
<evidence type="ECO:0000313" key="4">
    <source>
        <dbReference type="Proteomes" id="UP001374579"/>
    </source>
</evidence>
<name>A0AAN9G0T5_9CAEN</name>
<keyword evidence="2" id="KW-0812">Transmembrane</keyword>